<keyword evidence="8 15" id="KW-0067">ATP-binding</keyword>
<dbReference type="Gene3D" id="3.50.4.10">
    <property type="entry name" value="Hepatocyte Growth Factor"/>
    <property type="match status" value="1"/>
</dbReference>
<evidence type="ECO:0000256" key="5">
    <source>
        <dbReference type="ARBA" id="ARBA00022729"/>
    </source>
</evidence>
<dbReference type="GO" id="GO:0016020">
    <property type="term" value="C:membrane"/>
    <property type="evidence" value="ECO:0007669"/>
    <property type="project" value="UniProtKB-SubCell"/>
</dbReference>
<dbReference type="EC" id="2.7.11.1" evidence="15"/>
<evidence type="ECO:0000256" key="6">
    <source>
        <dbReference type="ARBA" id="ARBA00022741"/>
    </source>
</evidence>
<protein>
    <recommendedName>
        <fullName evidence="15">Receptor-like serine/threonine-protein kinase</fullName>
        <ecNumber evidence="15">2.7.11.1</ecNumber>
    </recommendedName>
</protein>
<evidence type="ECO:0000256" key="14">
    <source>
        <dbReference type="ARBA" id="ARBA00048679"/>
    </source>
</evidence>
<dbReference type="PANTHER" id="PTHR32444:SF183">
    <property type="entry name" value="APPLE DOMAIN-CONTAINING PROTEIN"/>
    <property type="match status" value="1"/>
</dbReference>
<dbReference type="CDD" id="cd01098">
    <property type="entry name" value="PAN_AP_plant"/>
    <property type="match status" value="1"/>
</dbReference>
<proteinExistence type="inferred from homology"/>
<evidence type="ECO:0000256" key="12">
    <source>
        <dbReference type="ARBA" id="ARBA00023180"/>
    </source>
</evidence>
<evidence type="ECO:0000256" key="4">
    <source>
        <dbReference type="ARBA" id="ARBA00022692"/>
    </source>
</evidence>
<feature type="binding site" evidence="16">
    <location>
        <position position="543"/>
    </location>
    <ligand>
        <name>ATP</name>
        <dbReference type="ChEBI" id="CHEBI:30616"/>
    </ligand>
</feature>
<gene>
    <name evidence="21" type="ORF">Ahy_B08g092912</name>
</gene>
<evidence type="ECO:0000256" key="8">
    <source>
        <dbReference type="ARBA" id="ARBA00022840"/>
    </source>
</evidence>
<evidence type="ECO:0000313" key="22">
    <source>
        <dbReference type="Proteomes" id="UP000289738"/>
    </source>
</evidence>
<keyword evidence="3 15" id="KW-0808">Transferase</keyword>
<dbReference type="InterPro" id="IPR000858">
    <property type="entry name" value="S_locus_glycoprot_dom"/>
</dbReference>
<dbReference type="GO" id="GO:0004674">
    <property type="term" value="F:protein serine/threonine kinase activity"/>
    <property type="evidence" value="ECO:0007669"/>
    <property type="project" value="UniProtKB-KW"/>
</dbReference>
<dbReference type="EMBL" id="SDMP01000018">
    <property type="protein sequence ID" value="RYQ96959.1"/>
    <property type="molecule type" value="Genomic_DNA"/>
</dbReference>
<dbReference type="InterPro" id="IPR011009">
    <property type="entry name" value="Kinase-like_dom_sf"/>
</dbReference>
<evidence type="ECO:0000313" key="21">
    <source>
        <dbReference type="EMBL" id="RYQ96959.1"/>
    </source>
</evidence>
<dbReference type="PROSITE" id="PS50948">
    <property type="entry name" value="PAN"/>
    <property type="match status" value="1"/>
</dbReference>
<comment type="subcellular location">
    <subcellularLocation>
        <location evidence="1">Membrane</location>
        <topology evidence="1">Single-pass type I membrane protein</topology>
    </subcellularLocation>
</comment>
<dbReference type="GO" id="GO:0106310">
    <property type="term" value="F:protein serine kinase activity"/>
    <property type="evidence" value="ECO:0007669"/>
    <property type="project" value="RHEA"/>
</dbReference>
<dbReference type="InterPro" id="IPR036426">
    <property type="entry name" value="Bulb-type_lectin_dom_sf"/>
</dbReference>
<evidence type="ECO:0000256" key="2">
    <source>
        <dbReference type="ARBA" id="ARBA00022527"/>
    </source>
</evidence>
<evidence type="ECO:0000256" key="17">
    <source>
        <dbReference type="SAM" id="Phobius"/>
    </source>
</evidence>
<evidence type="ECO:0000256" key="11">
    <source>
        <dbReference type="ARBA" id="ARBA00023157"/>
    </source>
</evidence>
<dbReference type="FunFam" id="2.90.10.10:FF:000004">
    <property type="entry name" value="G-type lectin S-receptor-like serine/threonine-protein kinase"/>
    <property type="match status" value="1"/>
</dbReference>
<feature type="domain" description="Protein kinase" evidence="18">
    <location>
        <begin position="515"/>
        <end position="791"/>
    </location>
</feature>
<dbReference type="GO" id="GO:0048544">
    <property type="term" value="P:recognition of pollen"/>
    <property type="evidence" value="ECO:0007669"/>
    <property type="project" value="InterPro"/>
</dbReference>
<dbReference type="InterPro" id="IPR008271">
    <property type="entry name" value="Ser/Thr_kinase_AS"/>
</dbReference>
<sequence length="832" mass="93117">MNVNLLQEEYKRLMEAFSLLLLCFSLLNLIPFCAPRDTINTLQSISDGETLVSADETFALGFFSPGTSKNRYVGIWYNKDPKKAIVWVANRETPLTDSSGVLKVNTTGILVLLDSNNSLIWSSNTTGSARSPVAKLLNSGNFVVQDDSNSDTEDFVWQSFAYPGDTILPGQKLGRNLATGLNRRATSWKSSDDPSPGSFSYQVEIDGYPQLVLRDGTTKRFRFGSWNGIQFSGGPQLKNDSVFRFSIISDEEETYSVFWLVDSSVHQRVQITSDGFCQRASWSAGNTGWTRISHLPVDYCDYYGNCGAYASCDTTRFPMCNCLDGFVQNTTDSSSGCVRRTSLSCNHSDGFVKFSGLKLPDTEGTRFNRSMRLEDCRILCWNDCSCMAYAALDVSKGPNGCLLWFGNLIDMKVMNASVEDIYIKMAGKEVEAIEQNRSTKSKKRKQKIIIAVSCVLSFGILILCLAFIIYGWKKYHKGKIKEETESGAINSHHDEDDLELPLFDMCTITSATSNFSSDNILGTGGFGSVYKGILENGREIAVKRLSQNSSQGLQEFKNEVMHIAKLQHRNLVKLLGYCIQAGERILIYEFMRNKSLDFFIFDCEKGKLLDWPKRFLIINGIVRGLLYLHQDSRHRIVHRDLKAGNILLDDELNPRISDFGLARSFVGNENQANTRHIVGTYGYLSPEYIVDGIYSTKSDVYSFGVLVLEIVSGKRNRGFIHIDHNFNLLGHAWTLFSEGKCLQIVDPSIKDSIDLPEVLRSIHVGLLCVQLNSEDRPSMSCVLTMLSSEWALPQPKKPGFFIERDVVGNRSSSSNNKLLSVNNLTATQVCPR</sequence>
<dbReference type="InterPro" id="IPR003609">
    <property type="entry name" value="Pan_app"/>
</dbReference>
<comment type="similarity">
    <text evidence="15">Belongs to the protein kinase superfamily. Ser/Thr protein kinase family.</text>
</comment>
<keyword evidence="9 17" id="KW-1133">Transmembrane helix</keyword>
<evidence type="ECO:0000256" key="10">
    <source>
        <dbReference type="ARBA" id="ARBA00023136"/>
    </source>
</evidence>
<dbReference type="SMART" id="SM00108">
    <property type="entry name" value="B_lectin"/>
    <property type="match status" value="1"/>
</dbReference>
<keyword evidence="6 15" id="KW-0547">Nucleotide-binding</keyword>
<dbReference type="SUPFAM" id="SSF51110">
    <property type="entry name" value="alpha-D-mannose-specific plant lectins"/>
    <property type="match status" value="1"/>
</dbReference>
<feature type="domain" description="Bulb-type lectin" evidence="19">
    <location>
        <begin position="36"/>
        <end position="157"/>
    </location>
</feature>
<dbReference type="Pfam" id="PF08276">
    <property type="entry name" value="PAN_2"/>
    <property type="match status" value="1"/>
</dbReference>
<evidence type="ECO:0000256" key="7">
    <source>
        <dbReference type="ARBA" id="ARBA00022777"/>
    </source>
</evidence>
<evidence type="ECO:0000256" key="13">
    <source>
        <dbReference type="ARBA" id="ARBA00047899"/>
    </source>
</evidence>
<dbReference type="FunFam" id="3.30.200.20:FF:000195">
    <property type="entry name" value="G-type lectin S-receptor-like serine/threonine-protein kinase"/>
    <property type="match status" value="1"/>
</dbReference>
<evidence type="ECO:0000256" key="3">
    <source>
        <dbReference type="ARBA" id="ARBA00022679"/>
    </source>
</evidence>
<dbReference type="Pfam" id="PF11883">
    <property type="entry name" value="DUF3403"/>
    <property type="match status" value="1"/>
</dbReference>
<keyword evidence="10 17" id="KW-0472">Membrane</keyword>
<dbReference type="InterPro" id="IPR000719">
    <property type="entry name" value="Prot_kinase_dom"/>
</dbReference>
<dbReference type="Pfam" id="PF01453">
    <property type="entry name" value="B_lectin"/>
    <property type="match status" value="1"/>
</dbReference>
<evidence type="ECO:0000256" key="1">
    <source>
        <dbReference type="ARBA" id="ARBA00004479"/>
    </source>
</evidence>
<dbReference type="Pfam" id="PF07714">
    <property type="entry name" value="PK_Tyr_Ser-Thr"/>
    <property type="match status" value="1"/>
</dbReference>
<dbReference type="SMART" id="SM00220">
    <property type="entry name" value="S_TKc"/>
    <property type="match status" value="1"/>
</dbReference>
<dbReference type="PROSITE" id="PS00108">
    <property type="entry name" value="PROTEIN_KINASE_ST"/>
    <property type="match status" value="1"/>
</dbReference>
<dbReference type="PROSITE" id="PS50011">
    <property type="entry name" value="PROTEIN_KINASE_DOM"/>
    <property type="match status" value="1"/>
</dbReference>
<dbReference type="AlphaFoldDB" id="A0A444Y4Y7"/>
<keyword evidence="4 17" id="KW-0812">Transmembrane</keyword>
<keyword evidence="2 15" id="KW-0723">Serine/threonine-protein kinase</keyword>
<feature type="transmembrane region" description="Helical" evidence="17">
    <location>
        <begin position="448"/>
        <end position="472"/>
    </location>
</feature>
<dbReference type="PANTHER" id="PTHR32444">
    <property type="entry name" value="BULB-TYPE LECTIN DOMAIN-CONTAINING PROTEIN"/>
    <property type="match status" value="1"/>
</dbReference>
<dbReference type="Gene3D" id="2.90.10.10">
    <property type="entry name" value="Bulb-type lectin domain"/>
    <property type="match status" value="1"/>
</dbReference>
<comment type="catalytic activity">
    <reaction evidence="14 15">
        <text>L-seryl-[protein] + ATP = O-phospho-L-seryl-[protein] + ADP + H(+)</text>
        <dbReference type="Rhea" id="RHEA:17989"/>
        <dbReference type="Rhea" id="RHEA-COMP:9863"/>
        <dbReference type="Rhea" id="RHEA-COMP:11604"/>
        <dbReference type="ChEBI" id="CHEBI:15378"/>
        <dbReference type="ChEBI" id="CHEBI:29999"/>
        <dbReference type="ChEBI" id="CHEBI:30616"/>
        <dbReference type="ChEBI" id="CHEBI:83421"/>
        <dbReference type="ChEBI" id="CHEBI:456216"/>
        <dbReference type="EC" id="2.7.11.1"/>
    </reaction>
</comment>
<keyword evidence="11" id="KW-1015">Disulfide bond</keyword>
<evidence type="ECO:0000259" key="18">
    <source>
        <dbReference type="PROSITE" id="PS50011"/>
    </source>
</evidence>
<feature type="domain" description="Apple" evidence="20">
    <location>
        <begin position="345"/>
        <end position="426"/>
    </location>
</feature>
<evidence type="ECO:0000259" key="19">
    <source>
        <dbReference type="PROSITE" id="PS50927"/>
    </source>
</evidence>
<dbReference type="Gene3D" id="1.10.510.10">
    <property type="entry name" value="Transferase(Phosphotransferase) domain 1"/>
    <property type="match status" value="1"/>
</dbReference>
<dbReference type="CDD" id="cd00028">
    <property type="entry name" value="B_lectin"/>
    <property type="match status" value="1"/>
</dbReference>
<dbReference type="InterPro" id="IPR021820">
    <property type="entry name" value="S-locus_recpt_kinase_C"/>
</dbReference>
<dbReference type="FunFam" id="1.10.510.10:FF:000060">
    <property type="entry name" value="G-type lectin S-receptor-like serine/threonine-protein kinase"/>
    <property type="match status" value="1"/>
</dbReference>
<name>A0A444Y4Y7_ARAHY</name>
<comment type="caution">
    <text evidence="21">The sequence shown here is derived from an EMBL/GenBank/DDBJ whole genome shotgun (WGS) entry which is preliminary data.</text>
</comment>
<dbReference type="InterPro" id="IPR001245">
    <property type="entry name" value="Ser-Thr/Tyr_kinase_cat_dom"/>
</dbReference>
<comment type="catalytic activity">
    <reaction evidence="13 15">
        <text>L-threonyl-[protein] + ATP = O-phospho-L-threonyl-[protein] + ADP + H(+)</text>
        <dbReference type="Rhea" id="RHEA:46608"/>
        <dbReference type="Rhea" id="RHEA-COMP:11060"/>
        <dbReference type="Rhea" id="RHEA-COMP:11605"/>
        <dbReference type="ChEBI" id="CHEBI:15378"/>
        <dbReference type="ChEBI" id="CHEBI:30013"/>
        <dbReference type="ChEBI" id="CHEBI:30616"/>
        <dbReference type="ChEBI" id="CHEBI:61977"/>
        <dbReference type="ChEBI" id="CHEBI:456216"/>
        <dbReference type="EC" id="2.7.11.1"/>
    </reaction>
</comment>
<dbReference type="InterPro" id="IPR017441">
    <property type="entry name" value="Protein_kinase_ATP_BS"/>
</dbReference>
<evidence type="ECO:0000256" key="16">
    <source>
        <dbReference type="PROSITE-ProRule" id="PRU10141"/>
    </source>
</evidence>
<keyword evidence="22" id="KW-1185">Reference proteome</keyword>
<dbReference type="CDD" id="cd14066">
    <property type="entry name" value="STKc_IRAK"/>
    <property type="match status" value="1"/>
</dbReference>
<keyword evidence="7 15" id="KW-0418">Kinase</keyword>
<dbReference type="InterPro" id="IPR024171">
    <property type="entry name" value="SRK-like_kinase"/>
</dbReference>
<dbReference type="GO" id="GO:0005524">
    <property type="term" value="F:ATP binding"/>
    <property type="evidence" value="ECO:0007669"/>
    <property type="project" value="UniProtKB-UniRule"/>
</dbReference>
<dbReference type="PROSITE" id="PS00107">
    <property type="entry name" value="PROTEIN_KINASE_ATP"/>
    <property type="match status" value="1"/>
</dbReference>
<keyword evidence="5" id="KW-0732">Signal</keyword>
<dbReference type="Pfam" id="PF00954">
    <property type="entry name" value="S_locus_glycop"/>
    <property type="match status" value="1"/>
</dbReference>
<dbReference type="SUPFAM" id="SSF56112">
    <property type="entry name" value="Protein kinase-like (PK-like)"/>
    <property type="match status" value="1"/>
</dbReference>
<evidence type="ECO:0000256" key="15">
    <source>
        <dbReference type="PIRNR" id="PIRNR000641"/>
    </source>
</evidence>
<organism evidence="21 22">
    <name type="scientific">Arachis hypogaea</name>
    <name type="common">Peanut</name>
    <dbReference type="NCBI Taxonomy" id="3818"/>
    <lineage>
        <taxon>Eukaryota</taxon>
        <taxon>Viridiplantae</taxon>
        <taxon>Streptophyta</taxon>
        <taxon>Embryophyta</taxon>
        <taxon>Tracheophyta</taxon>
        <taxon>Spermatophyta</taxon>
        <taxon>Magnoliopsida</taxon>
        <taxon>eudicotyledons</taxon>
        <taxon>Gunneridae</taxon>
        <taxon>Pentapetalae</taxon>
        <taxon>rosids</taxon>
        <taxon>fabids</taxon>
        <taxon>Fabales</taxon>
        <taxon>Fabaceae</taxon>
        <taxon>Papilionoideae</taxon>
        <taxon>50 kb inversion clade</taxon>
        <taxon>dalbergioids sensu lato</taxon>
        <taxon>Dalbergieae</taxon>
        <taxon>Pterocarpus clade</taxon>
        <taxon>Arachis</taxon>
    </lineage>
</organism>
<dbReference type="PIRSF" id="PIRSF000641">
    <property type="entry name" value="SRK"/>
    <property type="match status" value="1"/>
</dbReference>
<dbReference type="STRING" id="3818.A0A444Y4Y7"/>
<keyword evidence="12" id="KW-0325">Glycoprotein</keyword>
<evidence type="ECO:0000256" key="9">
    <source>
        <dbReference type="ARBA" id="ARBA00022989"/>
    </source>
</evidence>
<evidence type="ECO:0000259" key="20">
    <source>
        <dbReference type="PROSITE" id="PS50948"/>
    </source>
</evidence>
<accession>A0A444Y4Y7</accession>
<dbReference type="Proteomes" id="UP000289738">
    <property type="component" value="Chromosome B08"/>
</dbReference>
<dbReference type="PROSITE" id="PS50927">
    <property type="entry name" value="BULB_LECTIN"/>
    <property type="match status" value="1"/>
</dbReference>
<dbReference type="InterPro" id="IPR001480">
    <property type="entry name" value="Bulb-type_lectin_dom"/>
</dbReference>
<reference evidence="21 22" key="1">
    <citation type="submission" date="2019-01" db="EMBL/GenBank/DDBJ databases">
        <title>Sequencing of cultivated peanut Arachis hypogaea provides insights into genome evolution and oil improvement.</title>
        <authorList>
            <person name="Chen X."/>
        </authorList>
    </citation>
    <scope>NUCLEOTIDE SEQUENCE [LARGE SCALE GENOMIC DNA]</scope>
    <source>
        <strain evidence="22">cv. Fuhuasheng</strain>
        <tissue evidence="21">Leaves</tissue>
    </source>
</reference>
<dbReference type="Gene3D" id="3.30.200.20">
    <property type="entry name" value="Phosphorylase Kinase, domain 1"/>
    <property type="match status" value="1"/>
</dbReference>